<reference evidence="1 2" key="1">
    <citation type="submission" date="2023-05" db="EMBL/GenBank/DDBJ databases">
        <title>YMD87, complete Genome.</title>
        <authorList>
            <person name="Zhang J."/>
            <person name="Xu X."/>
        </authorList>
    </citation>
    <scope>NUCLEOTIDE SEQUENCE [LARGE SCALE GENOMIC DNA]</scope>
    <source>
        <strain evidence="1 2">YMD87</strain>
    </source>
</reference>
<sequence>MAELMALSPCAGLLPVTHGDWTLSEVEAGHLTWLSPFKGQAAALGAALQKAHGLDWPAVGQVSTGKDACCFWSGRDQAMLMGPAPDKGLRDHAAVSDQSDGWAVLRLTGAQGAEVLARLMPVDLRPVAFPVGSALRTQCQHVNVMVLRESAEAIVVLGFRSMSQTLVHEIAEAMVSVAAQGQAD</sequence>
<dbReference type="SUPFAM" id="SSF103025">
    <property type="entry name" value="Folate-binding domain"/>
    <property type="match status" value="1"/>
</dbReference>
<accession>A0ABY8QHC2</accession>
<dbReference type="InterPro" id="IPR027266">
    <property type="entry name" value="TrmE/GcvT-like"/>
</dbReference>
<dbReference type="Pfam" id="PF04268">
    <property type="entry name" value="SoxG"/>
    <property type="match status" value="1"/>
</dbReference>
<evidence type="ECO:0000313" key="1">
    <source>
        <dbReference type="EMBL" id="WGW03838.1"/>
    </source>
</evidence>
<evidence type="ECO:0000313" key="2">
    <source>
        <dbReference type="Proteomes" id="UP001241605"/>
    </source>
</evidence>
<protein>
    <submittedName>
        <fullName evidence="1">Sarcosine oxidase subunit gamma family protein</fullName>
    </submittedName>
</protein>
<dbReference type="EMBL" id="CP124616">
    <property type="protein sequence ID" value="WGW03838.1"/>
    <property type="molecule type" value="Genomic_DNA"/>
</dbReference>
<name>A0ABY8QHC2_9RHOB</name>
<dbReference type="Proteomes" id="UP001241605">
    <property type="component" value="Chromosome"/>
</dbReference>
<gene>
    <name evidence="1" type="ORF">QF118_18275</name>
</gene>
<dbReference type="InterPro" id="IPR007375">
    <property type="entry name" value="SoxG"/>
</dbReference>
<keyword evidence="2" id="KW-1185">Reference proteome</keyword>
<dbReference type="RefSeq" id="WP_282300468.1">
    <property type="nucleotide sequence ID" value="NZ_CP124616.1"/>
</dbReference>
<proteinExistence type="predicted"/>
<dbReference type="Gene3D" id="3.30.1360.120">
    <property type="entry name" value="Probable tRNA modification gtpase trme, domain 1"/>
    <property type="match status" value="1"/>
</dbReference>
<organism evidence="1 2">
    <name type="scientific">Tropicibacter oceani</name>
    <dbReference type="NCBI Taxonomy" id="3058420"/>
    <lineage>
        <taxon>Bacteria</taxon>
        <taxon>Pseudomonadati</taxon>
        <taxon>Pseudomonadota</taxon>
        <taxon>Alphaproteobacteria</taxon>
        <taxon>Rhodobacterales</taxon>
        <taxon>Roseobacteraceae</taxon>
        <taxon>Tropicibacter</taxon>
    </lineage>
</organism>